<evidence type="ECO:0000259" key="5">
    <source>
        <dbReference type="PROSITE" id="PS50932"/>
    </source>
</evidence>
<organism evidence="6 7">
    <name type="scientific">Geodermatophilus africanus</name>
    <dbReference type="NCBI Taxonomy" id="1137993"/>
    <lineage>
        <taxon>Bacteria</taxon>
        <taxon>Bacillati</taxon>
        <taxon>Actinomycetota</taxon>
        <taxon>Actinomycetes</taxon>
        <taxon>Geodermatophilales</taxon>
        <taxon>Geodermatophilaceae</taxon>
        <taxon>Geodermatophilus</taxon>
    </lineage>
</organism>
<dbReference type="SMART" id="SM00354">
    <property type="entry name" value="HTH_LACI"/>
    <property type="match status" value="1"/>
</dbReference>
<dbReference type="GO" id="GO:0003700">
    <property type="term" value="F:DNA-binding transcription factor activity"/>
    <property type="evidence" value="ECO:0007669"/>
    <property type="project" value="TreeGrafter"/>
</dbReference>
<dbReference type="CDD" id="cd06267">
    <property type="entry name" value="PBP1_LacI_sugar_binding-like"/>
    <property type="match status" value="1"/>
</dbReference>
<dbReference type="Pfam" id="PF13377">
    <property type="entry name" value="Peripla_BP_3"/>
    <property type="match status" value="1"/>
</dbReference>
<name>A0A1H3P2F4_9ACTN</name>
<dbReference type="SUPFAM" id="SSF53822">
    <property type="entry name" value="Periplasmic binding protein-like I"/>
    <property type="match status" value="1"/>
</dbReference>
<dbReference type="PANTHER" id="PTHR30146:SF148">
    <property type="entry name" value="HTH-TYPE TRANSCRIPTIONAL REPRESSOR PURR-RELATED"/>
    <property type="match status" value="1"/>
</dbReference>
<dbReference type="PROSITE" id="PS50932">
    <property type="entry name" value="HTH_LACI_2"/>
    <property type="match status" value="1"/>
</dbReference>
<dbReference type="Proteomes" id="UP000198921">
    <property type="component" value="Unassembled WGS sequence"/>
</dbReference>
<dbReference type="InterPro" id="IPR046335">
    <property type="entry name" value="LacI/GalR-like_sensor"/>
</dbReference>
<dbReference type="CDD" id="cd01392">
    <property type="entry name" value="HTH_LacI"/>
    <property type="match status" value="1"/>
</dbReference>
<proteinExistence type="predicted"/>
<protein>
    <submittedName>
        <fullName evidence="6">Transcriptional regulator, LacI family</fullName>
    </submittedName>
</protein>
<dbReference type="InterPro" id="IPR028082">
    <property type="entry name" value="Peripla_BP_I"/>
</dbReference>
<keyword evidence="1" id="KW-0678">Repressor</keyword>
<evidence type="ECO:0000256" key="2">
    <source>
        <dbReference type="ARBA" id="ARBA00023015"/>
    </source>
</evidence>
<evidence type="ECO:0000256" key="3">
    <source>
        <dbReference type="ARBA" id="ARBA00023125"/>
    </source>
</evidence>
<evidence type="ECO:0000313" key="6">
    <source>
        <dbReference type="EMBL" id="SDY94985.1"/>
    </source>
</evidence>
<dbReference type="Pfam" id="PF00356">
    <property type="entry name" value="LacI"/>
    <property type="match status" value="1"/>
</dbReference>
<dbReference type="SUPFAM" id="SSF47413">
    <property type="entry name" value="lambda repressor-like DNA-binding domains"/>
    <property type="match status" value="1"/>
</dbReference>
<dbReference type="PANTHER" id="PTHR30146">
    <property type="entry name" value="LACI-RELATED TRANSCRIPTIONAL REPRESSOR"/>
    <property type="match status" value="1"/>
</dbReference>
<dbReference type="STRING" id="1137993.SAMN05660209_04177"/>
<evidence type="ECO:0000256" key="4">
    <source>
        <dbReference type="ARBA" id="ARBA00023163"/>
    </source>
</evidence>
<evidence type="ECO:0000313" key="7">
    <source>
        <dbReference type="Proteomes" id="UP000198921"/>
    </source>
</evidence>
<keyword evidence="4" id="KW-0804">Transcription</keyword>
<dbReference type="Gene3D" id="3.40.50.2300">
    <property type="match status" value="2"/>
</dbReference>
<evidence type="ECO:0000256" key="1">
    <source>
        <dbReference type="ARBA" id="ARBA00022491"/>
    </source>
</evidence>
<keyword evidence="3" id="KW-0238">DNA-binding</keyword>
<dbReference type="InterPro" id="IPR010982">
    <property type="entry name" value="Lambda_DNA-bd_dom_sf"/>
</dbReference>
<dbReference type="InterPro" id="IPR000843">
    <property type="entry name" value="HTH_LacI"/>
</dbReference>
<reference evidence="7" key="1">
    <citation type="submission" date="2016-10" db="EMBL/GenBank/DDBJ databases">
        <authorList>
            <person name="Varghese N."/>
            <person name="Submissions S."/>
        </authorList>
    </citation>
    <scope>NUCLEOTIDE SEQUENCE [LARGE SCALE GENOMIC DNA]</scope>
    <source>
        <strain evidence="7">DSM 45422</strain>
    </source>
</reference>
<dbReference type="OrthoDB" id="3467214at2"/>
<sequence length="337" mass="35679">MTSEPVAGRPPTIRTVAARAGVSKSLVSLVLKNSPNVSESKRQAVLKAVAELGYRPDPVARSLAERRTRTVGVVIDDLSNPWYVALLDGLRPVLHRHGLRPLLADGHTEPDAVQALSDLRVDGLVLVGTPSPSAAEQVKALGDQIPTVVAGTREPRLSAVDVVANDDYRGAQLATSHLLELGHRRIAHIVGEGEVGRLRRVGYEAVMADAGLEPRCVTGDWTEATGHRVATGLLRSSDRATAIVAANDLSAIGVLAAADDLGLRVPEDLSVVGYDDTWFARLQRLSLTTIDSHITEVGEVAGRTLTARIDGERGTAGTRLLFPALVERSSTGPAPAD</sequence>
<dbReference type="GO" id="GO:0000976">
    <property type="term" value="F:transcription cis-regulatory region binding"/>
    <property type="evidence" value="ECO:0007669"/>
    <property type="project" value="TreeGrafter"/>
</dbReference>
<keyword evidence="7" id="KW-1185">Reference proteome</keyword>
<gene>
    <name evidence="6" type="ORF">SAMN05660209_04177</name>
</gene>
<dbReference type="Gene3D" id="1.10.260.40">
    <property type="entry name" value="lambda repressor-like DNA-binding domains"/>
    <property type="match status" value="1"/>
</dbReference>
<accession>A0A1H3P2F4</accession>
<dbReference type="AlphaFoldDB" id="A0A1H3P2F4"/>
<keyword evidence="2" id="KW-0805">Transcription regulation</keyword>
<feature type="domain" description="HTH lacI-type" evidence="5">
    <location>
        <begin position="11"/>
        <end position="65"/>
    </location>
</feature>
<dbReference type="EMBL" id="FNOT01000014">
    <property type="protein sequence ID" value="SDY94985.1"/>
    <property type="molecule type" value="Genomic_DNA"/>
</dbReference>